<reference evidence="7 8" key="1">
    <citation type="submission" date="2015-04" db="EMBL/GenBank/DDBJ databases">
        <title>Draft genome of the roundworm Trichinella nativa.</title>
        <authorList>
            <person name="Mitreva M."/>
        </authorList>
    </citation>
    <scope>NUCLEOTIDE SEQUENCE [LARGE SCALE GENOMIC DNA]</scope>
    <source>
        <strain evidence="7 8">ISS45</strain>
    </source>
</reference>
<dbReference type="Pfam" id="PF01490">
    <property type="entry name" value="Aa_trans"/>
    <property type="match status" value="1"/>
</dbReference>
<evidence type="ECO:0000259" key="6">
    <source>
        <dbReference type="Pfam" id="PF01490"/>
    </source>
</evidence>
<organism evidence="7 8">
    <name type="scientific">Trichinella nativa</name>
    <dbReference type="NCBI Taxonomy" id="6335"/>
    <lineage>
        <taxon>Eukaryota</taxon>
        <taxon>Metazoa</taxon>
        <taxon>Ecdysozoa</taxon>
        <taxon>Nematoda</taxon>
        <taxon>Enoplea</taxon>
        <taxon>Dorylaimia</taxon>
        <taxon>Trichinellida</taxon>
        <taxon>Trichinellidae</taxon>
        <taxon>Trichinella</taxon>
    </lineage>
</organism>
<evidence type="ECO:0000256" key="1">
    <source>
        <dbReference type="ARBA" id="ARBA00004370"/>
    </source>
</evidence>
<keyword evidence="2 5" id="KW-0812">Transmembrane</keyword>
<evidence type="ECO:0000313" key="7">
    <source>
        <dbReference type="EMBL" id="OUC44052.1"/>
    </source>
</evidence>
<comment type="subcellular location">
    <subcellularLocation>
        <location evidence="1">Membrane</location>
    </subcellularLocation>
</comment>
<feature type="domain" description="Amino acid transporter transmembrane" evidence="6">
    <location>
        <begin position="1"/>
        <end position="103"/>
    </location>
</feature>
<evidence type="ECO:0000256" key="4">
    <source>
        <dbReference type="ARBA" id="ARBA00023136"/>
    </source>
</evidence>
<name>A0A1Y3EFX2_9BILA</name>
<evidence type="ECO:0000256" key="2">
    <source>
        <dbReference type="ARBA" id="ARBA00022692"/>
    </source>
</evidence>
<dbReference type="Proteomes" id="UP000243006">
    <property type="component" value="Unassembled WGS sequence"/>
</dbReference>
<keyword evidence="3 5" id="KW-1133">Transmembrane helix</keyword>
<evidence type="ECO:0000313" key="8">
    <source>
        <dbReference type="Proteomes" id="UP000243006"/>
    </source>
</evidence>
<evidence type="ECO:0000256" key="5">
    <source>
        <dbReference type="SAM" id="Phobius"/>
    </source>
</evidence>
<protein>
    <recommendedName>
        <fullName evidence="6">Amino acid transporter transmembrane domain-containing protein</fullName>
    </recommendedName>
</protein>
<dbReference type="GO" id="GO:0016020">
    <property type="term" value="C:membrane"/>
    <property type="evidence" value="ECO:0007669"/>
    <property type="project" value="UniProtKB-SubCell"/>
</dbReference>
<accession>A0A1Y3EFX2</accession>
<sequence length="106" mass="12036">MCSVYFVFIAEHIKQTVEVQNTFSLATYMAFLLPLFLALCSIRHLKYLAIPSTLANLVYCVAFVITFQYIFQELPSWRRLPSIQSLDRLPLAFGSLMFAFSAAGTV</sequence>
<feature type="transmembrane region" description="Helical" evidence="5">
    <location>
        <begin position="25"/>
        <end position="42"/>
    </location>
</feature>
<keyword evidence="4 5" id="KW-0472">Membrane</keyword>
<dbReference type="EMBL" id="LVZM01013586">
    <property type="protein sequence ID" value="OUC44052.1"/>
    <property type="molecule type" value="Genomic_DNA"/>
</dbReference>
<feature type="transmembrane region" description="Helical" evidence="5">
    <location>
        <begin position="54"/>
        <end position="71"/>
    </location>
</feature>
<evidence type="ECO:0000256" key="3">
    <source>
        <dbReference type="ARBA" id="ARBA00022989"/>
    </source>
</evidence>
<comment type="caution">
    <text evidence="7">The sequence shown here is derived from an EMBL/GenBank/DDBJ whole genome shotgun (WGS) entry which is preliminary data.</text>
</comment>
<gene>
    <name evidence="7" type="ORF">D917_09350</name>
</gene>
<dbReference type="AlphaFoldDB" id="A0A1Y3EFX2"/>
<proteinExistence type="predicted"/>
<dbReference type="InterPro" id="IPR013057">
    <property type="entry name" value="AA_transpt_TM"/>
</dbReference>